<dbReference type="RefSeq" id="WP_191043025.1">
    <property type="nucleotide sequence ID" value="NZ_JACXAA010000021.1"/>
</dbReference>
<evidence type="ECO:0000259" key="2">
    <source>
        <dbReference type="Pfam" id="PF06580"/>
    </source>
</evidence>
<dbReference type="GO" id="GO:0000155">
    <property type="term" value="F:phosphorelay sensor kinase activity"/>
    <property type="evidence" value="ECO:0007669"/>
    <property type="project" value="InterPro"/>
</dbReference>
<gene>
    <name evidence="3" type="ORF">IC230_31335</name>
</gene>
<feature type="domain" description="Signal transduction histidine kinase internal region" evidence="2">
    <location>
        <begin position="153"/>
        <end position="231"/>
    </location>
</feature>
<dbReference type="Proteomes" id="UP000653797">
    <property type="component" value="Unassembled WGS sequence"/>
</dbReference>
<keyword evidence="4" id="KW-1185">Reference proteome</keyword>
<dbReference type="GO" id="GO:0016020">
    <property type="term" value="C:membrane"/>
    <property type="evidence" value="ECO:0007669"/>
    <property type="project" value="InterPro"/>
</dbReference>
<dbReference type="InterPro" id="IPR010559">
    <property type="entry name" value="Sig_transdc_His_kin_internal"/>
</dbReference>
<comment type="caution">
    <text evidence="3">The sequence shown here is derived from an EMBL/GenBank/DDBJ whole genome shotgun (WGS) entry which is preliminary data.</text>
</comment>
<feature type="transmembrane region" description="Helical" evidence="1">
    <location>
        <begin position="42"/>
        <end position="64"/>
    </location>
</feature>
<dbReference type="InterPro" id="IPR050640">
    <property type="entry name" value="Bact_2-comp_sensor_kinase"/>
</dbReference>
<dbReference type="InterPro" id="IPR036890">
    <property type="entry name" value="HATPase_C_sf"/>
</dbReference>
<name>A0A927GH84_9BACT</name>
<keyword evidence="3" id="KW-0808">Transferase</keyword>
<evidence type="ECO:0000313" key="4">
    <source>
        <dbReference type="Proteomes" id="UP000653797"/>
    </source>
</evidence>
<keyword evidence="1" id="KW-0472">Membrane</keyword>
<dbReference type="Pfam" id="PF06580">
    <property type="entry name" value="His_kinase"/>
    <property type="match status" value="1"/>
</dbReference>
<sequence length="344" mass="38908">MKLPANYFDVFFEKGKRIHLLVFLALLILLVFVLSISRNGRYAPGAFVSYGWVIACVYTGRWLCRNWLLTGQWVGLVMMLIVALIGLGGLGLGVYVYFFEPNLPLNHIIESGINSTVVTFLLLFGGFFLAVIRSAIREKMNGLILAEQKKGSELSLLRSQVSPHFLFNTLNNMYSLSINRPNQMPALLLKLSELLRYSVYDADQPLVQLNDELDYIRNYIDLENIRSADRLSLNVTLPDAPAGLKIAPMLLVVFVENAFKHSRNTLESEIQIGINCQIVNDHIYFDVTNSYSENGAKDCTDKRNSGFGIANVIKRLDLLYPGEYTLNQTHTENRFKVELSLKVN</sequence>
<dbReference type="AlphaFoldDB" id="A0A927GH84"/>
<dbReference type="EMBL" id="JACXAA010000021">
    <property type="protein sequence ID" value="MBD2757405.1"/>
    <property type="molecule type" value="Genomic_DNA"/>
</dbReference>
<organism evidence="3 4">
    <name type="scientific">Spirosoma validum</name>
    <dbReference type="NCBI Taxonomy" id="2771355"/>
    <lineage>
        <taxon>Bacteria</taxon>
        <taxon>Pseudomonadati</taxon>
        <taxon>Bacteroidota</taxon>
        <taxon>Cytophagia</taxon>
        <taxon>Cytophagales</taxon>
        <taxon>Cytophagaceae</taxon>
        <taxon>Spirosoma</taxon>
    </lineage>
</organism>
<feature type="transmembrane region" description="Helical" evidence="1">
    <location>
        <begin position="76"/>
        <end position="99"/>
    </location>
</feature>
<accession>A0A927GH84</accession>
<reference evidence="3" key="1">
    <citation type="submission" date="2020-09" db="EMBL/GenBank/DDBJ databases">
        <authorList>
            <person name="Kim M.K."/>
        </authorList>
    </citation>
    <scope>NUCLEOTIDE SEQUENCE</scope>
    <source>
        <strain evidence="3">BT704</strain>
    </source>
</reference>
<dbReference type="Gene3D" id="3.30.565.10">
    <property type="entry name" value="Histidine kinase-like ATPase, C-terminal domain"/>
    <property type="match status" value="1"/>
</dbReference>
<evidence type="ECO:0000313" key="3">
    <source>
        <dbReference type="EMBL" id="MBD2757405.1"/>
    </source>
</evidence>
<dbReference type="PANTHER" id="PTHR34220">
    <property type="entry name" value="SENSOR HISTIDINE KINASE YPDA"/>
    <property type="match status" value="1"/>
</dbReference>
<keyword evidence="1" id="KW-1133">Transmembrane helix</keyword>
<feature type="transmembrane region" description="Helical" evidence="1">
    <location>
        <begin position="111"/>
        <end position="132"/>
    </location>
</feature>
<proteinExistence type="predicted"/>
<feature type="transmembrane region" description="Helical" evidence="1">
    <location>
        <begin position="20"/>
        <end position="36"/>
    </location>
</feature>
<keyword evidence="1" id="KW-0812">Transmembrane</keyword>
<dbReference type="PANTHER" id="PTHR34220:SF7">
    <property type="entry name" value="SENSOR HISTIDINE KINASE YPDA"/>
    <property type="match status" value="1"/>
</dbReference>
<keyword evidence="3" id="KW-0418">Kinase</keyword>
<evidence type="ECO:0000256" key="1">
    <source>
        <dbReference type="SAM" id="Phobius"/>
    </source>
</evidence>
<protein>
    <submittedName>
        <fullName evidence="3">Histidine kinase</fullName>
    </submittedName>
</protein>